<feature type="domain" description="Zinc-ribbon" evidence="2">
    <location>
        <begin position="11"/>
        <end position="32"/>
    </location>
</feature>
<name>A0A267MJ43_9FIRM</name>
<dbReference type="Pfam" id="PF13240">
    <property type="entry name" value="Zn_Ribbon_1"/>
    <property type="match status" value="1"/>
</dbReference>
<feature type="transmembrane region" description="Helical" evidence="1">
    <location>
        <begin position="95"/>
        <end position="114"/>
    </location>
</feature>
<accession>A0A267MJ43</accession>
<dbReference type="AlphaFoldDB" id="A0A267MJ43"/>
<reference evidence="3 4" key="1">
    <citation type="submission" date="2017-06" db="EMBL/GenBank/DDBJ databases">
        <title>Draft genome sequence of anaerobic fermentative bacterium Anaeromicrobium sediminis DY2726D isolated from West Pacific Ocean sediments.</title>
        <authorList>
            <person name="Zeng X."/>
        </authorList>
    </citation>
    <scope>NUCLEOTIDE SEQUENCE [LARGE SCALE GENOMIC DNA]</scope>
    <source>
        <strain evidence="3 4">DY2726D</strain>
    </source>
</reference>
<evidence type="ECO:0000259" key="2">
    <source>
        <dbReference type="Pfam" id="PF13240"/>
    </source>
</evidence>
<dbReference type="Proteomes" id="UP000216024">
    <property type="component" value="Unassembled WGS sequence"/>
</dbReference>
<sequence>MFGYRRRRKLHCKNCGHEIEENDKFCSSCGYSAVENKEKRSFNEETKTIENKNFKNIRIKVLRVSAYIFGVYGFLMIIGNWINSSGPHNSVNGTHILRMFIGIVLMILARLVVIKTKDKQDEKKDYSRNSYETKNANDVEKIKDKKWRRKILLFSVIAIVIIAIGSGILSQNFARFTFKELPEEIACSSAEQKFLGNWVGQDEEGNIGYIRFGNDTKFEMTYPKKNRSMSGKYLIEDSNTINFYPTKVDGEIVVERIEIKDKFYFEDDNTFALSHNDSSAVFKRDENDSLNSNENAKINKIISKEEAIQILMNAKCVEDMTVNRPSEEEITIENINNEEYYRIPLTFTYSFTDETGSIRTRTTSEGTYYVNTQTRDLYIDKGNGLEYLYTHEYEVFDLGNESLNSKGNELIDSDGNIFNYLGLTKEDILDLFGTNYESVYSHIGEIWEYYDSQISFWIRNNKVIRIECLSGNVNGVQIGMKFSEIKSILGEPTTEGFDGIIQEWDICYQIDDVLLTFYSDAEDGVSKKVLIEKQDN</sequence>
<evidence type="ECO:0000256" key="1">
    <source>
        <dbReference type="SAM" id="Phobius"/>
    </source>
</evidence>
<protein>
    <recommendedName>
        <fullName evidence="2">Zinc-ribbon domain-containing protein</fullName>
    </recommendedName>
</protein>
<dbReference type="EMBL" id="NIBG01000011">
    <property type="protein sequence ID" value="PAB58813.1"/>
    <property type="molecule type" value="Genomic_DNA"/>
</dbReference>
<keyword evidence="1" id="KW-1133">Transmembrane helix</keyword>
<keyword evidence="1" id="KW-0812">Transmembrane</keyword>
<keyword evidence="4" id="KW-1185">Reference proteome</keyword>
<feature type="transmembrane region" description="Helical" evidence="1">
    <location>
        <begin position="151"/>
        <end position="169"/>
    </location>
</feature>
<feature type="transmembrane region" description="Helical" evidence="1">
    <location>
        <begin position="61"/>
        <end position="83"/>
    </location>
</feature>
<evidence type="ECO:0000313" key="4">
    <source>
        <dbReference type="Proteomes" id="UP000216024"/>
    </source>
</evidence>
<dbReference type="InterPro" id="IPR026870">
    <property type="entry name" value="Zinc_ribbon_dom"/>
</dbReference>
<organism evidence="3 4">
    <name type="scientific">Anaeromicrobium sediminis</name>
    <dbReference type="NCBI Taxonomy" id="1478221"/>
    <lineage>
        <taxon>Bacteria</taxon>
        <taxon>Bacillati</taxon>
        <taxon>Bacillota</taxon>
        <taxon>Clostridia</taxon>
        <taxon>Peptostreptococcales</taxon>
        <taxon>Thermotaleaceae</taxon>
        <taxon>Anaeromicrobium</taxon>
    </lineage>
</organism>
<comment type="caution">
    <text evidence="3">The sequence shown here is derived from an EMBL/GenBank/DDBJ whole genome shotgun (WGS) entry which is preliminary data.</text>
</comment>
<keyword evidence="1" id="KW-0472">Membrane</keyword>
<evidence type="ECO:0000313" key="3">
    <source>
        <dbReference type="EMBL" id="PAB58813.1"/>
    </source>
</evidence>
<dbReference type="OrthoDB" id="1938645at2"/>
<gene>
    <name evidence="3" type="ORF">CCE28_13025</name>
</gene>
<proteinExistence type="predicted"/>